<evidence type="ECO:0000256" key="7">
    <source>
        <dbReference type="ARBA" id="ARBA00038873"/>
    </source>
</evidence>
<dbReference type="PANTHER" id="PTHR21064">
    <property type="entry name" value="AMINOGLYCOSIDE PHOSPHOTRANSFERASE DOMAIN-CONTAINING PROTEIN-RELATED"/>
    <property type="match status" value="1"/>
</dbReference>
<dbReference type="Pfam" id="PF01636">
    <property type="entry name" value="APH"/>
    <property type="match status" value="1"/>
</dbReference>
<name>A0A2N3PTP0_9PROT</name>
<dbReference type="InterPro" id="IPR002575">
    <property type="entry name" value="Aminoglycoside_PTrfase"/>
</dbReference>
<dbReference type="AlphaFoldDB" id="A0A2N3PTP0"/>
<reference evidence="11" key="1">
    <citation type="submission" date="2017-12" db="EMBL/GenBank/DDBJ databases">
        <title>Draft genome sequence of Telmatospirillum siberiense 26-4b1T, an acidotolerant peatland alphaproteobacterium potentially involved in sulfur cycling.</title>
        <authorList>
            <person name="Hausmann B."/>
            <person name="Pjevac P."/>
            <person name="Schreck K."/>
            <person name="Herbold C.W."/>
            <person name="Daims H."/>
            <person name="Wagner M."/>
            <person name="Pester M."/>
            <person name="Loy A."/>
        </authorList>
    </citation>
    <scope>NUCLEOTIDE SEQUENCE [LARGE SCALE GENOMIC DNA]</scope>
    <source>
        <strain evidence="11">26-4b1</strain>
    </source>
</reference>
<dbReference type="SUPFAM" id="SSF56112">
    <property type="entry name" value="Protein kinase-like (PK-like)"/>
    <property type="match status" value="1"/>
</dbReference>
<evidence type="ECO:0000256" key="5">
    <source>
        <dbReference type="ARBA" id="ARBA00036820"/>
    </source>
</evidence>
<evidence type="ECO:0000256" key="3">
    <source>
        <dbReference type="ARBA" id="ARBA00022679"/>
    </source>
</evidence>
<dbReference type="RefSeq" id="WP_101251392.1">
    <property type="nucleotide sequence ID" value="NZ_PIUM01000017.1"/>
</dbReference>
<evidence type="ECO:0000256" key="1">
    <source>
        <dbReference type="ARBA" id="ARBA00004496"/>
    </source>
</evidence>
<dbReference type="OrthoDB" id="156345at2"/>
<dbReference type="EMBL" id="PIUM01000017">
    <property type="protein sequence ID" value="PKU23756.1"/>
    <property type="molecule type" value="Genomic_DNA"/>
</dbReference>
<evidence type="ECO:0000256" key="4">
    <source>
        <dbReference type="ARBA" id="ARBA00022777"/>
    </source>
</evidence>
<gene>
    <name evidence="10" type="ORF">CWS72_14785</name>
</gene>
<sequence>MTRNSPLLSQARRLFETPVPDVSSDEAARMAWEFYGLKGSVALLSGERDRNFLIRPESGPSWVLKFINDAEPDAEADMQAAALDHLAGEPDGVAVPLGRMTCLDERVFHATTTAGLPVRGRCYSYLAGDLALAHGLNDALRRSVGRTAARIAKALAGFHHASAARLNLWDLCNVGELAELAEELEPSAVSGMIGEFLRHFEMVTKPRLAGLRRQVIHNDLSRSNMLMEPGQPDRISGVLDFGDMIEAPLLCELAIAASYQLSGDDPLAALRMVVSGFAEVTPLEDLEYRLLLDFILARLIDRILISEWRARQFPENGAYILRSNREARDLMEKLVPVWRIADDRDWQAFFKKEL</sequence>
<feature type="domain" description="Aminoglycoside phosphotransferase" evidence="9">
    <location>
        <begin position="43"/>
        <end position="267"/>
    </location>
</feature>
<organism evidence="10 11">
    <name type="scientific">Telmatospirillum siberiense</name>
    <dbReference type="NCBI Taxonomy" id="382514"/>
    <lineage>
        <taxon>Bacteria</taxon>
        <taxon>Pseudomonadati</taxon>
        <taxon>Pseudomonadota</taxon>
        <taxon>Alphaproteobacteria</taxon>
        <taxon>Rhodospirillales</taxon>
        <taxon>Rhodospirillaceae</taxon>
        <taxon>Telmatospirillum</taxon>
    </lineage>
</organism>
<dbReference type="PANTHER" id="PTHR21064:SF1">
    <property type="entry name" value="HYDROXYLYSINE KINASE"/>
    <property type="match status" value="1"/>
</dbReference>
<accession>A0A2N3PTP0</accession>
<keyword evidence="3" id="KW-0808">Transferase</keyword>
<protein>
    <recommendedName>
        <fullName evidence="8">Hydroxylysine kinase</fullName>
        <ecNumber evidence="7">2.7.1.81</ecNumber>
    </recommendedName>
</protein>
<evidence type="ECO:0000259" key="9">
    <source>
        <dbReference type="Pfam" id="PF01636"/>
    </source>
</evidence>
<comment type="caution">
    <text evidence="10">The sequence shown here is derived from an EMBL/GenBank/DDBJ whole genome shotgun (WGS) entry which is preliminary data.</text>
</comment>
<dbReference type="EC" id="2.7.1.81" evidence="7"/>
<evidence type="ECO:0000313" key="10">
    <source>
        <dbReference type="EMBL" id="PKU23756.1"/>
    </source>
</evidence>
<comment type="function">
    <text evidence="6">Catalyzes the GTP-dependent phosphorylation of 5-hydroxy-L-lysine.</text>
</comment>
<dbReference type="GO" id="GO:0005737">
    <property type="term" value="C:cytoplasm"/>
    <property type="evidence" value="ECO:0007669"/>
    <property type="project" value="UniProtKB-SubCell"/>
</dbReference>
<evidence type="ECO:0000256" key="6">
    <source>
        <dbReference type="ARBA" id="ARBA00037368"/>
    </source>
</evidence>
<dbReference type="InterPro" id="IPR050249">
    <property type="entry name" value="Pseudomonas-type_ThrB"/>
</dbReference>
<keyword evidence="11" id="KW-1185">Reference proteome</keyword>
<evidence type="ECO:0000256" key="2">
    <source>
        <dbReference type="ARBA" id="ARBA00022490"/>
    </source>
</evidence>
<keyword evidence="2" id="KW-0963">Cytoplasm</keyword>
<dbReference type="GO" id="GO:0047992">
    <property type="term" value="F:hydroxylysine kinase activity"/>
    <property type="evidence" value="ECO:0007669"/>
    <property type="project" value="UniProtKB-EC"/>
</dbReference>
<dbReference type="Gene3D" id="3.90.1200.10">
    <property type="match status" value="1"/>
</dbReference>
<proteinExistence type="predicted"/>
<comment type="catalytic activity">
    <reaction evidence="5">
        <text>(5R)-5-hydroxy-L-lysine + GTP = (5R)-5-phosphooxy-L-lysine + GDP + H(+)</text>
        <dbReference type="Rhea" id="RHEA:19049"/>
        <dbReference type="ChEBI" id="CHEBI:15378"/>
        <dbReference type="ChEBI" id="CHEBI:37565"/>
        <dbReference type="ChEBI" id="CHEBI:57882"/>
        <dbReference type="ChEBI" id="CHEBI:58189"/>
        <dbReference type="ChEBI" id="CHEBI:58357"/>
        <dbReference type="EC" id="2.7.1.81"/>
    </reaction>
</comment>
<evidence type="ECO:0000313" key="11">
    <source>
        <dbReference type="Proteomes" id="UP000233293"/>
    </source>
</evidence>
<dbReference type="Proteomes" id="UP000233293">
    <property type="component" value="Unassembled WGS sequence"/>
</dbReference>
<evidence type="ECO:0000256" key="8">
    <source>
        <dbReference type="ARBA" id="ARBA00040505"/>
    </source>
</evidence>
<dbReference type="InterPro" id="IPR011009">
    <property type="entry name" value="Kinase-like_dom_sf"/>
</dbReference>
<keyword evidence="4" id="KW-0418">Kinase</keyword>
<comment type="subcellular location">
    <subcellularLocation>
        <location evidence="1">Cytoplasm</location>
    </subcellularLocation>
</comment>